<feature type="transmembrane region" description="Helical" evidence="2">
    <location>
        <begin position="216"/>
        <end position="235"/>
    </location>
</feature>
<dbReference type="KEGG" id="more:E1B28_013631"/>
<dbReference type="Proteomes" id="UP001049176">
    <property type="component" value="Chromosome 9"/>
</dbReference>
<evidence type="ECO:0000256" key="1">
    <source>
        <dbReference type="SAM" id="MobiDB-lite"/>
    </source>
</evidence>
<protein>
    <submittedName>
        <fullName evidence="3">Uncharacterized protein</fullName>
    </submittedName>
</protein>
<sequence length="238" mass="27232">MPKLAARLRKSTKQLYSKIDSEGPKNGKSKKSRESLEDLDVDSSRDSMAVDEEEQPQCLHSDWPRAPRPRPRYHSTVSTRSDALGRLKTTGRTVESDKFDSESESAHFSSRPRSSHRSLHTATLHGIRVHHRIRQSLVKPFQDIKFRVHELQVQTRRKCRRLRLRADSLLGRTIEVALRPWQAVQGCLYGLLLVCFGVAEILFSIIFTILYKTLKVVVTTLLIPVIIVITIINALRCQ</sequence>
<name>A0A9P7RQT5_9AGAR</name>
<accession>A0A9P7RQT5</accession>
<feature type="compositionally biased region" description="Basic and acidic residues" evidence="1">
    <location>
        <begin position="94"/>
        <end position="105"/>
    </location>
</feature>
<evidence type="ECO:0000313" key="3">
    <source>
        <dbReference type="EMBL" id="KAG7087683.1"/>
    </source>
</evidence>
<gene>
    <name evidence="3" type="ORF">E1B28_013631</name>
</gene>
<feature type="region of interest" description="Disordered" evidence="1">
    <location>
        <begin position="1"/>
        <end position="116"/>
    </location>
</feature>
<dbReference type="RefSeq" id="XP_043004154.1">
    <property type="nucleotide sequence ID" value="XM_043158799.1"/>
</dbReference>
<dbReference type="AlphaFoldDB" id="A0A9P7RQT5"/>
<feature type="transmembrane region" description="Helical" evidence="2">
    <location>
        <begin position="188"/>
        <end position="210"/>
    </location>
</feature>
<keyword evidence="2" id="KW-1133">Transmembrane helix</keyword>
<dbReference type="OrthoDB" id="3012235at2759"/>
<reference evidence="3" key="1">
    <citation type="journal article" date="2021" name="Genome Biol. Evol.">
        <title>The assembled and annotated genome of the fairy-ring fungus Marasmius oreades.</title>
        <authorList>
            <person name="Hiltunen M."/>
            <person name="Ament-Velasquez S.L."/>
            <person name="Johannesson H."/>
        </authorList>
    </citation>
    <scope>NUCLEOTIDE SEQUENCE</scope>
    <source>
        <strain evidence="3">03SP1</strain>
    </source>
</reference>
<dbReference type="EMBL" id="CM032189">
    <property type="protein sequence ID" value="KAG7087683.1"/>
    <property type="molecule type" value="Genomic_DNA"/>
</dbReference>
<feature type="compositionally biased region" description="Basic residues" evidence="1">
    <location>
        <begin position="1"/>
        <end position="12"/>
    </location>
</feature>
<dbReference type="GeneID" id="66082706"/>
<evidence type="ECO:0000256" key="2">
    <source>
        <dbReference type="SAM" id="Phobius"/>
    </source>
</evidence>
<organism evidence="3 4">
    <name type="scientific">Marasmius oreades</name>
    <name type="common">fairy-ring Marasmius</name>
    <dbReference type="NCBI Taxonomy" id="181124"/>
    <lineage>
        <taxon>Eukaryota</taxon>
        <taxon>Fungi</taxon>
        <taxon>Dikarya</taxon>
        <taxon>Basidiomycota</taxon>
        <taxon>Agaricomycotina</taxon>
        <taxon>Agaricomycetes</taxon>
        <taxon>Agaricomycetidae</taxon>
        <taxon>Agaricales</taxon>
        <taxon>Marasmiineae</taxon>
        <taxon>Marasmiaceae</taxon>
        <taxon>Marasmius</taxon>
    </lineage>
</organism>
<keyword evidence="4" id="KW-1185">Reference proteome</keyword>
<evidence type="ECO:0000313" key="4">
    <source>
        <dbReference type="Proteomes" id="UP001049176"/>
    </source>
</evidence>
<keyword evidence="2" id="KW-0472">Membrane</keyword>
<comment type="caution">
    <text evidence="3">The sequence shown here is derived from an EMBL/GenBank/DDBJ whole genome shotgun (WGS) entry which is preliminary data.</text>
</comment>
<keyword evidence="2" id="KW-0812">Transmembrane</keyword>
<proteinExistence type="predicted"/>